<comment type="caution">
    <text evidence="1">The sequence shown here is derived from an EMBL/GenBank/DDBJ whole genome shotgun (WGS) entry which is preliminary data.</text>
</comment>
<gene>
    <name evidence="1" type="ORF">IAB00_04070</name>
</gene>
<dbReference type="InterPro" id="IPR020288">
    <property type="entry name" value="Sheath_initiator"/>
</dbReference>
<sequence length="134" mass="15681">MIPQTNSDIDLIAFTEQEYPSYTFKLDMEQGRISGYTDQQEAMKQAIYLILFTERYTYPIYSWNYGVELADLFGTPTTYALPEIKRRITEALLMDDRIESVDNWQFSVNRQKVHATFTAYTVFGEVDAEMEVNI</sequence>
<dbReference type="EMBL" id="DVMH01000021">
    <property type="protein sequence ID" value="HIU10408.1"/>
    <property type="molecule type" value="Genomic_DNA"/>
</dbReference>
<dbReference type="SUPFAM" id="SSF160719">
    <property type="entry name" value="gpW/gp25-like"/>
    <property type="match status" value="1"/>
</dbReference>
<reference evidence="1" key="2">
    <citation type="journal article" date="2021" name="PeerJ">
        <title>Extensive microbial diversity within the chicken gut microbiome revealed by metagenomics and culture.</title>
        <authorList>
            <person name="Gilroy R."/>
            <person name="Ravi A."/>
            <person name="Getino M."/>
            <person name="Pursley I."/>
            <person name="Horton D.L."/>
            <person name="Alikhan N.F."/>
            <person name="Baker D."/>
            <person name="Gharbi K."/>
            <person name="Hall N."/>
            <person name="Watson M."/>
            <person name="Adriaenssens E.M."/>
            <person name="Foster-Nyarko E."/>
            <person name="Jarju S."/>
            <person name="Secka A."/>
            <person name="Antonio M."/>
            <person name="Oren A."/>
            <person name="Chaudhuri R.R."/>
            <person name="La Ragione R."/>
            <person name="Hildebrand F."/>
            <person name="Pallen M.J."/>
        </authorList>
    </citation>
    <scope>NUCLEOTIDE SEQUENCE</scope>
    <source>
        <strain evidence="1">2830</strain>
    </source>
</reference>
<evidence type="ECO:0000313" key="2">
    <source>
        <dbReference type="Proteomes" id="UP000824124"/>
    </source>
</evidence>
<organism evidence="1 2">
    <name type="scientific">Candidatus Avidehalobacter gallistercoris</name>
    <dbReference type="NCBI Taxonomy" id="2840694"/>
    <lineage>
        <taxon>Bacteria</taxon>
        <taxon>Bacillati</taxon>
        <taxon>Bacillota</taxon>
        <taxon>Clostridia</taxon>
        <taxon>Eubacteriales</taxon>
        <taxon>Peptococcaceae</taxon>
        <taxon>Peptococcaceae incertae sedis</taxon>
        <taxon>Candidatus Avidehalobacter</taxon>
    </lineage>
</organism>
<dbReference type="Gene3D" id="3.10.450.40">
    <property type="match status" value="1"/>
</dbReference>
<protein>
    <submittedName>
        <fullName evidence="1">DUF2634 domain-containing protein</fullName>
    </submittedName>
</protein>
<reference evidence="1" key="1">
    <citation type="submission" date="2020-10" db="EMBL/GenBank/DDBJ databases">
        <authorList>
            <person name="Gilroy R."/>
        </authorList>
    </citation>
    <scope>NUCLEOTIDE SEQUENCE</scope>
    <source>
        <strain evidence="1">2830</strain>
    </source>
</reference>
<dbReference type="Pfam" id="PF10934">
    <property type="entry name" value="Sheath_initiator"/>
    <property type="match status" value="1"/>
</dbReference>
<accession>A0A9D1KYK6</accession>
<name>A0A9D1KYK6_9FIRM</name>
<evidence type="ECO:0000313" key="1">
    <source>
        <dbReference type="EMBL" id="HIU10408.1"/>
    </source>
</evidence>
<dbReference type="Proteomes" id="UP000824124">
    <property type="component" value="Unassembled WGS sequence"/>
</dbReference>
<proteinExistence type="predicted"/>
<dbReference type="AlphaFoldDB" id="A0A9D1KYK6"/>